<evidence type="ECO:0000313" key="2">
    <source>
        <dbReference type="EMBL" id="NYD50640.1"/>
    </source>
</evidence>
<organism evidence="2 3">
    <name type="scientific">Actinomadura luteofluorescens</name>
    <dbReference type="NCBI Taxonomy" id="46163"/>
    <lineage>
        <taxon>Bacteria</taxon>
        <taxon>Bacillati</taxon>
        <taxon>Actinomycetota</taxon>
        <taxon>Actinomycetes</taxon>
        <taxon>Streptosporangiales</taxon>
        <taxon>Thermomonosporaceae</taxon>
        <taxon>Actinomadura</taxon>
    </lineage>
</organism>
<feature type="compositionally biased region" description="Low complexity" evidence="1">
    <location>
        <begin position="59"/>
        <end position="70"/>
    </location>
</feature>
<gene>
    <name evidence="2" type="ORF">BJY14_006623</name>
</gene>
<sequence>MTTLDDTLAAAITAPVRHRRTRARPAEAHLAHGVPPVLAAALAQDPAGERGATSPQATVPDGAVPGGVVP</sequence>
<dbReference type="RefSeq" id="WP_179847162.1">
    <property type="nucleotide sequence ID" value="NZ_JACCBA010000001.1"/>
</dbReference>
<dbReference type="EMBL" id="JACCBA010000001">
    <property type="protein sequence ID" value="NYD50640.1"/>
    <property type="molecule type" value="Genomic_DNA"/>
</dbReference>
<reference evidence="2 3" key="1">
    <citation type="submission" date="2020-07" db="EMBL/GenBank/DDBJ databases">
        <title>Sequencing the genomes of 1000 actinobacteria strains.</title>
        <authorList>
            <person name="Klenk H.-P."/>
        </authorList>
    </citation>
    <scope>NUCLEOTIDE SEQUENCE [LARGE SCALE GENOMIC DNA]</scope>
    <source>
        <strain evidence="2 3">DSM 40398</strain>
    </source>
</reference>
<evidence type="ECO:0000313" key="3">
    <source>
        <dbReference type="Proteomes" id="UP000529783"/>
    </source>
</evidence>
<keyword evidence="3" id="KW-1185">Reference proteome</keyword>
<comment type="caution">
    <text evidence="2">The sequence shown here is derived from an EMBL/GenBank/DDBJ whole genome shotgun (WGS) entry which is preliminary data.</text>
</comment>
<name>A0A7Y9EMQ7_9ACTN</name>
<evidence type="ECO:0000256" key="1">
    <source>
        <dbReference type="SAM" id="MobiDB-lite"/>
    </source>
</evidence>
<dbReference type="Proteomes" id="UP000529783">
    <property type="component" value="Unassembled WGS sequence"/>
</dbReference>
<feature type="region of interest" description="Disordered" evidence="1">
    <location>
        <begin position="44"/>
        <end position="70"/>
    </location>
</feature>
<dbReference type="AlphaFoldDB" id="A0A7Y9EMQ7"/>
<protein>
    <submittedName>
        <fullName evidence="2">Uncharacterized protein</fullName>
    </submittedName>
</protein>
<proteinExistence type="predicted"/>
<accession>A0A7Y9EMQ7</accession>